<dbReference type="InterPro" id="IPR017853">
    <property type="entry name" value="GH"/>
</dbReference>
<reference evidence="2 3" key="1">
    <citation type="submission" date="2019-06" db="EMBL/GenBank/DDBJ databases">
        <title>Whole genome sequence for Cellvibrionaceae sp. R142.</title>
        <authorList>
            <person name="Wang G."/>
        </authorList>
    </citation>
    <scope>NUCLEOTIDE SEQUENCE [LARGE SCALE GENOMIC DNA]</scope>
    <source>
        <strain evidence="2 3">R142</strain>
    </source>
</reference>
<keyword evidence="3" id="KW-1185">Reference proteome</keyword>
<sequence>MTLRPLIVLHSLLLCALLLVSATVLAVPPAAVDERFRDCLVSLKDDTLILRNSRLERHFRWNDGHLVSILLRDRQRRRSWPLAGTAPDFDPGLPALDWRSRLEVEQVAASSLQPAHLRVVVTSVATGLQVRRVCQVFPDTPAIGCHLELRGAADQWAAPAAAAPPRAPIEMAPIETPTTTAIETPTTAIETPIAAIETPTTAAIETPIAANKTSITAIETPIAAIKTPITAIETPTAAIKTAIKTPITAVAAVEPVLERLQLQGPHWQARIVSFTAATDHNDNLVQHRHLLPYRQPQQTGGNLLALRDLSGAGQVWVLKQSPAGADQLAYPGYDFALQAGDIRVAGTGLDPALLTPSAWLPTYGAVVGVADDDELSLLQALRTYQDRRRRYRAQRDSMVVMNTWGDRNRDARLGEAFALAELEAGAALGVSVLQLDDGWQAGLSKNSADRSGSLWEDWRTESWRPHPQRFPRGLGPVVSAARAHNMELGLWFNPSAANSFAKWRRDADILLGLYREHGIRVFKIDGIEVPDKTADTNLRHLLQRVSEASGGDIVVNLDVTAGRRPGYHYLTRYGNLFLQNRYTDWANYYPYRTLRNLWQLARYVPPQQLQIEFLNIYRNADKYGEEDPFAPARVGFEYAFAVTMMAQPLAFFEATGLPPVARRYGTTIKRYRQLQAGIHSGQIFPLGREPNGRQWTGFQSIVDDRSGYLLVLRERHRRSQQPLVTWLPPGAQVRFERLLGRGMSFEGRVDAEGRVNFQLPDKHSYVLYRYRLAQVLNPDSG</sequence>
<dbReference type="Gene3D" id="3.20.20.70">
    <property type="entry name" value="Aldolase class I"/>
    <property type="match status" value="1"/>
</dbReference>
<evidence type="ECO:0000313" key="3">
    <source>
        <dbReference type="Proteomes" id="UP000319732"/>
    </source>
</evidence>
<proteinExistence type="predicted"/>
<name>A0A545TZP4_9GAMM</name>
<dbReference type="SUPFAM" id="SSF51445">
    <property type="entry name" value="(Trans)glycosidases"/>
    <property type="match status" value="1"/>
</dbReference>
<evidence type="ECO:0000256" key="1">
    <source>
        <dbReference type="SAM" id="SignalP"/>
    </source>
</evidence>
<dbReference type="InterPro" id="IPR013785">
    <property type="entry name" value="Aldolase_TIM"/>
</dbReference>
<dbReference type="EMBL" id="VHSG01000007">
    <property type="protein sequence ID" value="TQV82688.1"/>
    <property type="molecule type" value="Genomic_DNA"/>
</dbReference>
<dbReference type="OrthoDB" id="3183911at2"/>
<organism evidence="2 3">
    <name type="scientific">Exilibacterium tricleocarpae</name>
    <dbReference type="NCBI Taxonomy" id="2591008"/>
    <lineage>
        <taxon>Bacteria</taxon>
        <taxon>Pseudomonadati</taxon>
        <taxon>Pseudomonadota</taxon>
        <taxon>Gammaproteobacteria</taxon>
        <taxon>Cellvibrionales</taxon>
        <taxon>Cellvibrionaceae</taxon>
        <taxon>Exilibacterium</taxon>
    </lineage>
</organism>
<comment type="caution">
    <text evidence="2">The sequence shown here is derived from an EMBL/GenBank/DDBJ whole genome shotgun (WGS) entry which is preliminary data.</text>
</comment>
<dbReference type="Pfam" id="PF02065">
    <property type="entry name" value="Melibiase"/>
    <property type="match status" value="1"/>
</dbReference>
<feature type="signal peptide" evidence="1">
    <location>
        <begin position="1"/>
        <end position="26"/>
    </location>
</feature>
<evidence type="ECO:0000313" key="2">
    <source>
        <dbReference type="EMBL" id="TQV82688.1"/>
    </source>
</evidence>
<feature type="chain" id="PRO_5022197293" evidence="1">
    <location>
        <begin position="27"/>
        <end position="781"/>
    </location>
</feature>
<dbReference type="Proteomes" id="UP000319732">
    <property type="component" value="Unassembled WGS sequence"/>
</dbReference>
<accession>A0A545TZP4</accession>
<protein>
    <submittedName>
        <fullName evidence="2">Alpha-galactosidase</fullName>
    </submittedName>
</protein>
<dbReference type="AlphaFoldDB" id="A0A545TZP4"/>
<gene>
    <name evidence="2" type="ORF">FKG94_08150</name>
</gene>
<keyword evidence="1" id="KW-0732">Signal</keyword>
<dbReference type="Gene3D" id="1.20.5.1070">
    <property type="entry name" value="Head and neck region of the ectodomain of NDV fusion glycoprotein"/>
    <property type="match status" value="1"/>
</dbReference>